<organism evidence="1 2">
    <name type="scientific">Canavalia gladiata</name>
    <name type="common">Sword bean</name>
    <name type="synonym">Dolichos gladiatus</name>
    <dbReference type="NCBI Taxonomy" id="3824"/>
    <lineage>
        <taxon>Eukaryota</taxon>
        <taxon>Viridiplantae</taxon>
        <taxon>Streptophyta</taxon>
        <taxon>Embryophyta</taxon>
        <taxon>Tracheophyta</taxon>
        <taxon>Spermatophyta</taxon>
        <taxon>Magnoliopsida</taxon>
        <taxon>eudicotyledons</taxon>
        <taxon>Gunneridae</taxon>
        <taxon>Pentapetalae</taxon>
        <taxon>rosids</taxon>
        <taxon>fabids</taxon>
        <taxon>Fabales</taxon>
        <taxon>Fabaceae</taxon>
        <taxon>Papilionoideae</taxon>
        <taxon>50 kb inversion clade</taxon>
        <taxon>NPAAA clade</taxon>
        <taxon>indigoferoid/millettioid clade</taxon>
        <taxon>Phaseoleae</taxon>
        <taxon>Canavalia</taxon>
    </lineage>
</organism>
<evidence type="ECO:0000313" key="2">
    <source>
        <dbReference type="Proteomes" id="UP001367508"/>
    </source>
</evidence>
<gene>
    <name evidence="1" type="ORF">VNO77_26667</name>
</gene>
<dbReference type="Proteomes" id="UP001367508">
    <property type="component" value="Unassembled WGS sequence"/>
</dbReference>
<keyword evidence="2" id="KW-1185">Reference proteome</keyword>
<reference evidence="1 2" key="1">
    <citation type="submission" date="2024-01" db="EMBL/GenBank/DDBJ databases">
        <title>The genomes of 5 underutilized Papilionoideae crops provide insights into root nodulation and disease resistanc.</title>
        <authorList>
            <person name="Jiang F."/>
        </authorList>
    </citation>
    <scope>NUCLEOTIDE SEQUENCE [LARGE SCALE GENOMIC DNA]</scope>
    <source>
        <strain evidence="1">LVBAO_FW01</strain>
        <tissue evidence="1">Leaves</tissue>
    </source>
</reference>
<protein>
    <submittedName>
        <fullName evidence="1">Uncharacterized protein</fullName>
    </submittedName>
</protein>
<sequence length="133" mass="15058">MHGLVQNLLSWACKMLQWSIEQGQFSVPFDRFQANLCPIQPRSNIVELNTMFPTNSSRFYGGGPTVNYAPIKPANVPKFLSRNYGLHYKHGTRFAIKTSLQPGLKFLQDPSYPHTDQASTLDTQIVLVTQDPF</sequence>
<comment type="caution">
    <text evidence="1">The sequence shown here is derived from an EMBL/GenBank/DDBJ whole genome shotgun (WGS) entry which is preliminary data.</text>
</comment>
<dbReference type="AlphaFoldDB" id="A0AAN9KVS0"/>
<proteinExistence type="predicted"/>
<name>A0AAN9KVS0_CANGL</name>
<accession>A0AAN9KVS0</accession>
<evidence type="ECO:0000313" key="1">
    <source>
        <dbReference type="EMBL" id="KAK7323203.1"/>
    </source>
</evidence>
<dbReference type="EMBL" id="JAYMYQ010000006">
    <property type="protein sequence ID" value="KAK7323203.1"/>
    <property type="molecule type" value="Genomic_DNA"/>
</dbReference>